<dbReference type="InterPro" id="IPR052754">
    <property type="entry name" value="NTPase_KAP_P-loop"/>
</dbReference>
<dbReference type="InterPro" id="IPR027417">
    <property type="entry name" value="P-loop_NTPase"/>
</dbReference>
<keyword evidence="3" id="KW-1185">Reference proteome</keyword>
<protein>
    <recommendedName>
        <fullName evidence="1">KAP NTPase domain-containing protein</fullName>
    </recommendedName>
</protein>
<organism evidence="2 3">
    <name type="scientific">Nitrospira defluvii</name>
    <dbReference type="NCBI Taxonomy" id="330214"/>
    <lineage>
        <taxon>Bacteria</taxon>
        <taxon>Pseudomonadati</taxon>
        <taxon>Nitrospirota</taxon>
        <taxon>Nitrospiria</taxon>
        <taxon>Nitrospirales</taxon>
        <taxon>Nitrospiraceae</taxon>
        <taxon>Nitrospira</taxon>
    </lineage>
</organism>
<evidence type="ECO:0000313" key="3">
    <source>
        <dbReference type="Proteomes" id="UP000675880"/>
    </source>
</evidence>
<name>A0ABM8QUP1_9BACT</name>
<dbReference type="PANTHER" id="PTHR22674">
    <property type="entry name" value="NTPASE, KAP FAMILY P-LOOP DOMAIN-CONTAINING 1"/>
    <property type="match status" value="1"/>
</dbReference>
<comment type="caution">
    <text evidence="2">The sequence shown here is derived from an EMBL/GenBank/DDBJ whole genome shotgun (WGS) entry which is preliminary data.</text>
</comment>
<sequence>MTKQQPEMPQYSRESDALRRWTFAHSIYQLIHGAPKEWSLRIGIFGRWGEGKTTVLNFIEQMAQRDECPVAKFNPWAVQDRKELWKTLVLAIEDAFKAGNFSKAKIKGKAEKIVQSEVTKKVLDEGLKFAGLGEVAEAIGGVLGPLIQGQLSMQKGDAEHVIRKRLGDRKLIVLVDDLDRANPDLVPHLLLGLREILDLQQCAFVMGFDPVVISKALPAVHAGWGSTPEFLEKIIDFPFWLPPVQSDDLRRLLDEELKSSPVNLDRHALEEVTHLLPTNPRKLKRFLRGLWRFNAQIERHDEADREWMFLLLIELLRGISFKTAERLLANKDLWDELQKSSFVGRMPDRGDRQVIEEEKWAKIMTNIIDEEADKEQQKKELEKAQFFKLMNAMRDLISAEKLSNVRYWARLEDDPPVLTWKEFRNIFQEWRGDPTKASLEKLGKDHAERTETPAEIVLRDLFGMVIAYREQFLAEAADSGTESDLVAAVEMAQVCLSMMSMLISDLRGFAGEPAFLFTNDFMGMFEHFSKWAHFTNHPRYVQARAAEIEVLKRGGREASKRAVDILNDLKPWDPLRGSMVKEAQALRDSVVDELIPGVIEEVRSRFTRNDGVNSMWGHDRHLVEKWILFRRDSGFYSKSGLEFLRSIVGRASTDAIIHSNLLQFVLMIGNASRHGLKVLGPSDVNPLASDKEIMPLVWQGAVSRKIQPRTLGSLKEVRARLVESLGDEQLLLTPDWLDVVG</sequence>
<evidence type="ECO:0000313" key="2">
    <source>
        <dbReference type="EMBL" id="CAE6716110.1"/>
    </source>
</evidence>
<accession>A0ABM8QUP1</accession>
<dbReference type="Pfam" id="PF07693">
    <property type="entry name" value="KAP_NTPase"/>
    <property type="match status" value="1"/>
</dbReference>
<dbReference type="InterPro" id="IPR011646">
    <property type="entry name" value="KAP_P-loop"/>
</dbReference>
<dbReference type="EMBL" id="CAJNBJ010000001">
    <property type="protein sequence ID" value="CAE6716110.1"/>
    <property type="molecule type" value="Genomic_DNA"/>
</dbReference>
<evidence type="ECO:0000259" key="1">
    <source>
        <dbReference type="Pfam" id="PF07693"/>
    </source>
</evidence>
<dbReference type="Gene3D" id="3.40.50.300">
    <property type="entry name" value="P-loop containing nucleotide triphosphate hydrolases"/>
    <property type="match status" value="1"/>
</dbReference>
<reference evidence="2 3" key="1">
    <citation type="submission" date="2021-02" db="EMBL/GenBank/DDBJ databases">
        <authorList>
            <person name="Han P."/>
        </authorList>
    </citation>
    <scope>NUCLEOTIDE SEQUENCE [LARGE SCALE GENOMIC DNA]</scope>
    <source>
        <strain evidence="2">Candidatus Nitrospira sp. ZN2</strain>
    </source>
</reference>
<feature type="domain" description="KAP NTPase" evidence="1">
    <location>
        <begin position="23"/>
        <end position="290"/>
    </location>
</feature>
<gene>
    <name evidence="2" type="ORF">NSPZN2_11457</name>
</gene>
<proteinExistence type="predicted"/>
<dbReference type="PANTHER" id="PTHR22674:SF6">
    <property type="entry name" value="NTPASE KAP FAMILY P-LOOP DOMAIN-CONTAINING PROTEIN 1"/>
    <property type="match status" value="1"/>
</dbReference>
<dbReference type="SUPFAM" id="SSF52540">
    <property type="entry name" value="P-loop containing nucleoside triphosphate hydrolases"/>
    <property type="match status" value="1"/>
</dbReference>
<dbReference type="RefSeq" id="WP_213041196.1">
    <property type="nucleotide sequence ID" value="NZ_CAJNBJ010000001.1"/>
</dbReference>
<dbReference type="Proteomes" id="UP000675880">
    <property type="component" value="Unassembled WGS sequence"/>
</dbReference>